<dbReference type="GO" id="GO:0006281">
    <property type="term" value="P:DNA repair"/>
    <property type="evidence" value="ECO:0007669"/>
    <property type="project" value="InterPro"/>
</dbReference>
<dbReference type="Gene3D" id="1.10.150.810">
    <property type="match status" value="1"/>
</dbReference>
<dbReference type="Pfam" id="PF11799">
    <property type="entry name" value="IMS_C"/>
    <property type="match status" value="1"/>
</dbReference>
<dbReference type="GO" id="GO:0003684">
    <property type="term" value="F:damaged DNA binding"/>
    <property type="evidence" value="ECO:0007669"/>
    <property type="project" value="InterPro"/>
</dbReference>
<dbReference type="Gene3D" id="3.40.1170.60">
    <property type="match status" value="1"/>
</dbReference>
<dbReference type="GO" id="GO:0070987">
    <property type="term" value="P:error-free translesion synthesis"/>
    <property type="evidence" value="ECO:0007669"/>
    <property type="project" value="UniProtKB-ARBA"/>
</dbReference>
<evidence type="ECO:0000256" key="1">
    <source>
        <dbReference type="ARBA" id="ARBA00016178"/>
    </source>
</evidence>
<dbReference type="Pfam" id="PF00817">
    <property type="entry name" value="IMS"/>
    <property type="match status" value="1"/>
</dbReference>
<dbReference type="GO" id="GO:0005634">
    <property type="term" value="C:nucleus"/>
    <property type="evidence" value="ECO:0007669"/>
    <property type="project" value="TreeGrafter"/>
</dbReference>
<reference evidence="3 4" key="1">
    <citation type="journal article" date="2017" name="Environ. Microbiol.">
        <title>Decay of the glycolytic pathway and adaptation to intranuclear parasitism within Enterocytozoonidae microsporidia.</title>
        <authorList>
            <person name="Wiredu Boakye D."/>
            <person name="Jaroenlak P."/>
            <person name="Prachumwat A."/>
            <person name="Williams T.A."/>
            <person name="Bateman K.S."/>
            <person name="Itsathitphaisarn O."/>
            <person name="Sritunyalucksana K."/>
            <person name="Paszkiewicz K.H."/>
            <person name="Moore K.A."/>
            <person name="Stentiford G.D."/>
            <person name="Williams B.A."/>
        </authorList>
    </citation>
    <scope>NUCLEOTIDE SEQUENCE [LARGE SCALE GENOMIC DNA]</scope>
    <source>
        <strain evidence="4">canceri</strain>
    </source>
</reference>
<dbReference type="InterPro" id="IPR043128">
    <property type="entry name" value="Rev_trsase/Diguanyl_cyclase"/>
</dbReference>
<dbReference type="InterPro" id="IPR043502">
    <property type="entry name" value="DNA/RNA_pol_sf"/>
</dbReference>
<evidence type="ECO:0000313" key="3">
    <source>
        <dbReference type="EMBL" id="ORD98761.1"/>
    </source>
</evidence>
<evidence type="ECO:0000313" key="4">
    <source>
        <dbReference type="Proteomes" id="UP000192501"/>
    </source>
</evidence>
<dbReference type="PROSITE" id="PS50173">
    <property type="entry name" value="UMUC"/>
    <property type="match status" value="1"/>
</dbReference>
<protein>
    <recommendedName>
        <fullName evidence="1">DNA polymerase kappa</fullName>
    </recommendedName>
</protein>
<comment type="caution">
    <text evidence="3">The sequence shown here is derived from an EMBL/GenBank/DDBJ whole genome shotgun (WGS) entry which is preliminary data.</text>
</comment>
<sequence>MEERKPVKFVVFNENDEAFEENQENKPNRAEALKLKLTENEHRLGLAKVHVVKTENKIKREWPVLFNPDKFKKVYVHVDLDSFYASVETLLHPEYNNVPLGVGSLTMLAACNYKAREFNIKAGMPGYHAKKLCPHLVITKCSFDKYNYYSEIVMGILSIYDENVEIYGIDEACLVFDENKLRHAYNVFNQNSKFGKSLGTDYVEYTGFNFESVHKLVDLIRNVVHRNTGGLTISAGLSVCRGLAKFSSNINKPNGSFKIEKDFDRFLFPLEVDKINGIGKMTKELLFKTLKIKTIEQLRNELHKIYLMLPEKSFTNIMRLSYGLSNFDYSHFLNGKKYSKNHSIGNGWTIKPTNDHRDICMHLWTLANSVYYRMKRQKYYGSVVTLTIKFTTFKQKTR</sequence>
<dbReference type="InterPro" id="IPR036775">
    <property type="entry name" value="DNA_pol_Y-fam_lit_finger_sf"/>
</dbReference>
<dbReference type="Gene3D" id="3.30.70.270">
    <property type="match status" value="1"/>
</dbReference>
<dbReference type="EMBL" id="LTAI01000457">
    <property type="protein sequence ID" value="ORD98761.1"/>
    <property type="molecule type" value="Genomic_DNA"/>
</dbReference>
<dbReference type="GO" id="GO:0003887">
    <property type="term" value="F:DNA-directed DNA polymerase activity"/>
    <property type="evidence" value="ECO:0007669"/>
    <property type="project" value="InterPro"/>
</dbReference>
<name>A0A1X0QG35_9MICR</name>
<dbReference type="Proteomes" id="UP000192501">
    <property type="component" value="Unassembled WGS sequence"/>
</dbReference>
<organism evidence="3 4">
    <name type="scientific">Hepatospora eriocheir</name>
    <dbReference type="NCBI Taxonomy" id="1081669"/>
    <lineage>
        <taxon>Eukaryota</taxon>
        <taxon>Fungi</taxon>
        <taxon>Fungi incertae sedis</taxon>
        <taxon>Microsporidia</taxon>
        <taxon>Hepatosporidae</taxon>
        <taxon>Hepatospora</taxon>
    </lineage>
</organism>
<dbReference type="InterPro" id="IPR050116">
    <property type="entry name" value="DNA_polymerase-Y"/>
</dbReference>
<dbReference type="VEuPathDB" id="MicrosporidiaDB:HERIO_1297"/>
<dbReference type="SUPFAM" id="SSF56672">
    <property type="entry name" value="DNA/RNA polymerases"/>
    <property type="match status" value="1"/>
</dbReference>
<dbReference type="SUPFAM" id="SSF100879">
    <property type="entry name" value="Lesion bypass DNA polymerase (Y-family), little finger domain"/>
    <property type="match status" value="1"/>
</dbReference>
<evidence type="ECO:0000259" key="2">
    <source>
        <dbReference type="PROSITE" id="PS50173"/>
    </source>
</evidence>
<dbReference type="GO" id="GO:0042276">
    <property type="term" value="P:error-prone translesion synthesis"/>
    <property type="evidence" value="ECO:0007669"/>
    <property type="project" value="TreeGrafter"/>
</dbReference>
<dbReference type="Gene3D" id="3.30.1490.100">
    <property type="entry name" value="DNA polymerase, Y-family, little finger domain"/>
    <property type="match status" value="1"/>
</dbReference>
<dbReference type="InterPro" id="IPR022880">
    <property type="entry name" value="DNApol_IV"/>
</dbReference>
<dbReference type="InterPro" id="IPR001126">
    <property type="entry name" value="UmuC"/>
</dbReference>
<gene>
    <name evidence="3" type="primary">POLK</name>
    <name evidence="3" type="ORF">A0H76_1953</name>
</gene>
<dbReference type="PANTHER" id="PTHR11076">
    <property type="entry name" value="DNA REPAIR POLYMERASE UMUC / TRANSFERASE FAMILY MEMBER"/>
    <property type="match status" value="1"/>
</dbReference>
<feature type="domain" description="UmuC" evidence="2">
    <location>
        <begin position="75"/>
        <end position="279"/>
    </location>
</feature>
<proteinExistence type="predicted"/>
<dbReference type="CDD" id="cd03586">
    <property type="entry name" value="PolY_Pol_IV_kappa"/>
    <property type="match status" value="1"/>
</dbReference>
<dbReference type="VEuPathDB" id="MicrosporidiaDB:A0H76_1953"/>
<dbReference type="AlphaFoldDB" id="A0A1X0QG35"/>
<dbReference type="InterPro" id="IPR017961">
    <property type="entry name" value="DNA_pol_Y-fam_little_finger"/>
</dbReference>
<accession>A0A1X0QG35</accession>
<dbReference type="PANTHER" id="PTHR11076:SF33">
    <property type="entry name" value="DNA POLYMERASE KAPPA"/>
    <property type="match status" value="1"/>
</dbReference>